<dbReference type="AlphaFoldDB" id="A0A699UWE7"/>
<sequence>GVTSGDGEGVGRMWCTAAVVVFRWRGGSGGGSTVVAAGRVRESVIDERIDRETSNLFGFAGKIPPEKFSGGGRRRRVVAGRLGCRRSAGGGVGRVSLKCVCVF</sequence>
<accession>A0A699UWE7</accession>
<dbReference type="EMBL" id="BKCJ011361138">
    <property type="protein sequence ID" value="GFD25489.1"/>
    <property type="molecule type" value="Genomic_DNA"/>
</dbReference>
<feature type="non-terminal residue" evidence="1">
    <location>
        <position position="1"/>
    </location>
</feature>
<name>A0A699UWE7_TANCI</name>
<organism evidence="1">
    <name type="scientific">Tanacetum cinerariifolium</name>
    <name type="common">Dalmatian daisy</name>
    <name type="synonym">Chrysanthemum cinerariifolium</name>
    <dbReference type="NCBI Taxonomy" id="118510"/>
    <lineage>
        <taxon>Eukaryota</taxon>
        <taxon>Viridiplantae</taxon>
        <taxon>Streptophyta</taxon>
        <taxon>Embryophyta</taxon>
        <taxon>Tracheophyta</taxon>
        <taxon>Spermatophyta</taxon>
        <taxon>Magnoliopsida</taxon>
        <taxon>eudicotyledons</taxon>
        <taxon>Gunneridae</taxon>
        <taxon>Pentapetalae</taxon>
        <taxon>asterids</taxon>
        <taxon>campanulids</taxon>
        <taxon>Asterales</taxon>
        <taxon>Asteraceae</taxon>
        <taxon>Asteroideae</taxon>
        <taxon>Anthemideae</taxon>
        <taxon>Anthemidinae</taxon>
        <taxon>Tanacetum</taxon>
    </lineage>
</organism>
<evidence type="ECO:0000313" key="1">
    <source>
        <dbReference type="EMBL" id="GFD25489.1"/>
    </source>
</evidence>
<reference evidence="1" key="1">
    <citation type="journal article" date="2019" name="Sci. Rep.">
        <title>Draft genome of Tanacetum cinerariifolium, the natural source of mosquito coil.</title>
        <authorList>
            <person name="Yamashiro T."/>
            <person name="Shiraishi A."/>
            <person name="Satake H."/>
            <person name="Nakayama K."/>
        </authorList>
    </citation>
    <scope>NUCLEOTIDE SEQUENCE</scope>
</reference>
<gene>
    <name evidence="1" type="ORF">Tci_897458</name>
</gene>
<proteinExistence type="predicted"/>
<comment type="caution">
    <text evidence="1">The sequence shown here is derived from an EMBL/GenBank/DDBJ whole genome shotgun (WGS) entry which is preliminary data.</text>
</comment>
<protein>
    <submittedName>
        <fullName evidence="1">Uncharacterized protein</fullName>
    </submittedName>
</protein>